<comment type="caution">
    <text evidence="8">The sequence shown here is derived from an EMBL/GenBank/DDBJ whole genome shotgun (WGS) entry which is preliminary data.</text>
</comment>
<dbReference type="NCBIfam" id="TIGR00813">
    <property type="entry name" value="sss"/>
    <property type="match status" value="1"/>
</dbReference>
<feature type="transmembrane region" description="Helical" evidence="7">
    <location>
        <begin position="86"/>
        <end position="106"/>
    </location>
</feature>
<evidence type="ECO:0000256" key="7">
    <source>
        <dbReference type="SAM" id="Phobius"/>
    </source>
</evidence>
<reference evidence="8 9" key="1">
    <citation type="submission" date="2014-01" db="EMBL/GenBank/DDBJ databases">
        <title>Roseivivax isoporae LMG 25204 Genome Sequencing.</title>
        <authorList>
            <person name="Lai Q."/>
            <person name="Li G."/>
            <person name="Shao Z."/>
        </authorList>
    </citation>
    <scope>NUCLEOTIDE SEQUENCE [LARGE SCALE GENOMIC DNA]</scope>
    <source>
        <strain evidence="8 9">LMG 25204</strain>
    </source>
</reference>
<feature type="transmembrane region" description="Helical" evidence="7">
    <location>
        <begin position="274"/>
        <end position="299"/>
    </location>
</feature>
<dbReference type="CDD" id="cd10329">
    <property type="entry name" value="SLC5sbd_SGLT1-like"/>
    <property type="match status" value="1"/>
</dbReference>
<proteinExistence type="inferred from homology"/>
<feature type="transmembrane region" description="Helical" evidence="7">
    <location>
        <begin position="400"/>
        <end position="418"/>
    </location>
</feature>
<dbReference type="GO" id="GO:0005886">
    <property type="term" value="C:plasma membrane"/>
    <property type="evidence" value="ECO:0007669"/>
    <property type="project" value="TreeGrafter"/>
</dbReference>
<dbReference type="Pfam" id="PF00474">
    <property type="entry name" value="SSF"/>
    <property type="match status" value="1"/>
</dbReference>
<feature type="transmembrane region" description="Helical" evidence="7">
    <location>
        <begin position="157"/>
        <end position="177"/>
    </location>
</feature>
<keyword evidence="3 7" id="KW-0812">Transmembrane</keyword>
<dbReference type="eggNOG" id="COG4146">
    <property type="taxonomic scope" value="Bacteria"/>
</dbReference>
<feature type="transmembrane region" description="Helical" evidence="7">
    <location>
        <begin position="127"/>
        <end position="151"/>
    </location>
</feature>
<accession>X7F8K3</accession>
<gene>
    <name evidence="8" type="ORF">RISW2_03545</name>
</gene>
<evidence type="ECO:0000256" key="3">
    <source>
        <dbReference type="ARBA" id="ARBA00022692"/>
    </source>
</evidence>
<name>X7F8K3_9RHOB</name>
<comment type="subcellular location">
    <subcellularLocation>
        <location evidence="1">Membrane</location>
        <topology evidence="1">Multi-pass membrane protein</topology>
    </subcellularLocation>
</comment>
<sequence>MGNAQFELSWIDFTVVAVYFVGIIAHGVYVSRKLKGGSDDYFLAGRSLPWYLIGFSLFASNMSGSSFVGLMGGAYSNGVSIFNYEWTAAFVLILFAIFILPSYLRAKIGTVPEYLEYRYDVRSRRAFSLFTILAIMFIDTAGALYAGGLVISNVTEYLNIWTAVAVLALVAGLYTILGGLSAVVVTDTVQAVLLICGAAALFWIGLNEIGGWSQLWEGIPERKQHLILSADDEFLPWTGLWGVVLLGFYYWTINQFVVQRTLGAKNLREGQTGALFAGFLKLPNLFLMILPGIIALQLYPDLETPDLAFPSLAFDLMPVGLRGLIMAALIAAIMSSLDSALNSASTLVVKDFVQPFRPGISEGRMVGIGRIVTGVVMVFGAVYSPFIGSFESLFSYFQSSLSYIIPTIVVVYILGLFVPWLNGTGAFWTIVFGLVVGIPLFLAKEVTGVWEAAGLPAIHYTIMSTVMMFAGIVLHVGLSAATRTTPEERKHVDELVWSREEFVHVFTRWERPLWRDRTIWSGVLILALAGTIAWFW</sequence>
<dbReference type="GO" id="GO:0005412">
    <property type="term" value="F:D-glucose:sodium symporter activity"/>
    <property type="evidence" value="ECO:0007669"/>
    <property type="project" value="TreeGrafter"/>
</dbReference>
<keyword evidence="4 7" id="KW-1133">Transmembrane helix</keyword>
<dbReference type="EMBL" id="JAME01000013">
    <property type="protein sequence ID" value="ETX29028.1"/>
    <property type="molecule type" value="Genomic_DNA"/>
</dbReference>
<organism evidence="8 9">
    <name type="scientific">Roseivivax isoporae LMG 25204</name>
    <dbReference type="NCBI Taxonomy" id="1449351"/>
    <lineage>
        <taxon>Bacteria</taxon>
        <taxon>Pseudomonadati</taxon>
        <taxon>Pseudomonadota</taxon>
        <taxon>Alphaproteobacteria</taxon>
        <taxon>Rhodobacterales</taxon>
        <taxon>Roseobacteraceae</taxon>
        <taxon>Roseivivax</taxon>
    </lineage>
</organism>
<evidence type="ECO:0008006" key="10">
    <source>
        <dbReference type="Google" id="ProtNLM"/>
    </source>
</evidence>
<evidence type="ECO:0000256" key="2">
    <source>
        <dbReference type="ARBA" id="ARBA00006434"/>
    </source>
</evidence>
<dbReference type="Gene3D" id="1.20.1730.10">
    <property type="entry name" value="Sodium/glucose cotransporter"/>
    <property type="match status" value="1"/>
</dbReference>
<feature type="transmembrane region" description="Helical" evidence="7">
    <location>
        <begin position="6"/>
        <end position="29"/>
    </location>
</feature>
<dbReference type="PANTHER" id="PTHR11819">
    <property type="entry name" value="SOLUTE CARRIER FAMILY 5"/>
    <property type="match status" value="1"/>
</dbReference>
<feature type="transmembrane region" description="Helical" evidence="7">
    <location>
        <begin position="50"/>
        <end position="74"/>
    </location>
</feature>
<protein>
    <recommendedName>
        <fullName evidence="10">SSS family solute/sodium (Na+) symporter</fullName>
    </recommendedName>
</protein>
<evidence type="ECO:0000256" key="5">
    <source>
        <dbReference type="ARBA" id="ARBA00023136"/>
    </source>
</evidence>
<dbReference type="STRING" id="1449351.RISW2_03545"/>
<evidence type="ECO:0000313" key="9">
    <source>
        <dbReference type="Proteomes" id="UP000023430"/>
    </source>
</evidence>
<evidence type="ECO:0000313" key="8">
    <source>
        <dbReference type="EMBL" id="ETX29028.1"/>
    </source>
</evidence>
<feature type="transmembrane region" description="Helical" evidence="7">
    <location>
        <begin position="425"/>
        <end position="442"/>
    </location>
</feature>
<evidence type="ECO:0000256" key="6">
    <source>
        <dbReference type="RuleBase" id="RU362091"/>
    </source>
</evidence>
<feature type="transmembrane region" description="Helical" evidence="7">
    <location>
        <begin position="234"/>
        <end position="253"/>
    </location>
</feature>
<feature type="transmembrane region" description="Helical" evidence="7">
    <location>
        <begin position="189"/>
        <end position="206"/>
    </location>
</feature>
<keyword evidence="9" id="KW-1185">Reference proteome</keyword>
<evidence type="ECO:0000256" key="4">
    <source>
        <dbReference type="ARBA" id="ARBA00022989"/>
    </source>
</evidence>
<dbReference type="Proteomes" id="UP000023430">
    <property type="component" value="Unassembled WGS sequence"/>
</dbReference>
<dbReference type="PROSITE" id="PS50283">
    <property type="entry name" value="NA_SOLUT_SYMP_3"/>
    <property type="match status" value="1"/>
</dbReference>
<dbReference type="InterPro" id="IPR038377">
    <property type="entry name" value="Na/Glc_symporter_sf"/>
</dbReference>
<comment type="similarity">
    <text evidence="2 6">Belongs to the sodium:solute symporter (SSF) (TC 2.A.21) family.</text>
</comment>
<dbReference type="PANTHER" id="PTHR11819:SF195">
    <property type="entry name" value="SODIUM_GLUCOSE COTRANSPORTER 4"/>
    <property type="match status" value="1"/>
</dbReference>
<dbReference type="OrthoDB" id="9814523at2"/>
<feature type="transmembrane region" description="Helical" evidence="7">
    <location>
        <begin position="457"/>
        <end position="481"/>
    </location>
</feature>
<evidence type="ECO:0000256" key="1">
    <source>
        <dbReference type="ARBA" id="ARBA00004141"/>
    </source>
</evidence>
<dbReference type="InterPro" id="IPR001734">
    <property type="entry name" value="Na/solute_symporter"/>
</dbReference>
<feature type="transmembrane region" description="Helical" evidence="7">
    <location>
        <begin position="367"/>
        <end position="388"/>
    </location>
</feature>
<keyword evidence="5 7" id="KW-0472">Membrane</keyword>
<dbReference type="AlphaFoldDB" id="X7F8K3"/>
<feature type="transmembrane region" description="Helical" evidence="7">
    <location>
        <begin position="319"/>
        <end position="337"/>
    </location>
</feature>
<dbReference type="RefSeq" id="WP_043770038.1">
    <property type="nucleotide sequence ID" value="NZ_JAME01000013.1"/>
</dbReference>
<feature type="transmembrane region" description="Helical" evidence="7">
    <location>
        <begin position="518"/>
        <end position="535"/>
    </location>
</feature>